<evidence type="ECO:0000256" key="4">
    <source>
        <dbReference type="ARBA" id="ARBA00023040"/>
    </source>
</evidence>
<dbReference type="AlphaFoldDB" id="A0A3S5CTG1"/>
<keyword evidence="4" id="KW-0297">G-protein coupled receptor</keyword>
<gene>
    <name evidence="10" type="ORF">PXEA_LOCUS28921</name>
</gene>
<evidence type="ECO:0000256" key="5">
    <source>
        <dbReference type="ARBA" id="ARBA00023136"/>
    </source>
</evidence>
<dbReference type="EMBL" id="CAAALY010249943">
    <property type="protein sequence ID" value="VEL35481.1"/>
    <property type="molecule type" value="Genomic_DNA"/>
</dbReference>
<feature type="transmembrane region" description="Helical" evidence="8">
    <location>
        <begin position="173"/>
        <end position="194"/>
    </location>
</feature>
<feature type="transmembrane region" description="Helical" evidence="8">
    <location>
        <begin position="221"/>
        <end position="246"/>
    </location>
</feature>
<evidence type="ECO:0000256" key="2">
    <source>
        <dbReference type="ARBA" id="ARBA00022692"/>
    </source>
</evidence>
<reference evidence="10" key="1">
    <citation type="submission" date="2018-11" db="EMBL/GenBank/DDBJ databases">
        <authorList>
            <consortium name="Pathogen Informatics"/>
        </authorList>
    </citation>
    <scope>NUCLEOTIDE SEQUENCE</scope>
</reference>
<dbReference type="PANTHER" id="PTHR24243:SF230">
    <property type="entry name" value="G-PROTEIN COUPLED RECEPTORS FAMILY 1 PROFILE DOMAIN-CONTAINING PROTEIN"/>
    <property type="match status" value="1"/>
</dbReference>
<dbReference type="Pfam" id="PF00001">
    <property type="entry name" value="7tm_1"/>
    <property type="match status" value="1"/>
</dbReference>
<feature type="transmembrane region" description="Helical" evidence="8">
    <location>
        <begin position="135"/>
        <end position="153"/>
    </location>
</feature>
<feature type="transmembrane region" description="Helical" evidence="8">
    <location>
        <begin position="81"/>
        <end position="102"/>
    </location>
</feature>
<accession>A0A3S5CTG1</accession>
<organism evidence="10 11">
    <name type="scientific">Protopolystoma xenopodis</name>
    <dbReference type="NCBI Taxonomy" id="117903"/>
    <lineage>
        <taxon>Eukaryota</taxon>
        <taxon>Metazoa</taxon>
        <taxon>Spiralia</taxon>
        <taxon>Lophotrochozoa</taxon>
        <taxon>Platyhelminthes</taxon>
        <taxon>Monogenea</taxon>
        <taxon>Polyopisthocotylea</taxon>
        <taxon>Polystomatidea</taxon>
        <taxon>Polystomatidae</taxon>
        <taxon>Protopolystoma</taxon>
    </lineage>
</organism>
<evidence type="ECO:0000256" key="1">
    <source>
        <dbReference type="ARBA" id="ARBA00004141"/>
    </source>
</evidence>
<evidence type="ECO:0000256" key="7">
    <source>
        <dbReference type="ARBA" id="ARBA00023224"/>
    </source>
</evidence>
<evidence type="ECO:0000313" key="11">
    <source>
        <dbReference type="Proteomes" id="UP000784294"/>
    </source>
</evidence>
<dbReference type="GO" id="GO:0005886">
    <property type="term" value="C:plasma membrane"/>
    <property type="evidence" value="ECO:0007669"/>
    <property type="project" value="TreeGrafter"/>
</dbReference>
<dbReference type="PRINTS" id="PR00237">
    <property type="entry name" value="GPCRRHODOPSN"/>
</dbReference>
<evidence type="ECO:0000256" key="6">
    <source>
        <dbReference type="ARBA" id="ARBA00023170"/>
    </source>
</evidence>
<keyword evidence="3 8" id="KW-1133">Transmembrane helix</keyword>
<dbReference type="PANTHER" id="PTHR24243">
    <property type="entry name" value="G-PROTEIN COUPLED RECEPTOR"/>
    <property type="match status" value="1"/>
</dbReference>
<feature type="domain" description="G-protein coupled receptors family 1 profile" evidence="9">
    <location>
        <begin position="64"/>
        <end position="338"/>
    </location>
</feature>
<keyword evidence="6" id="KW-0675">Receptor</keyword>
<evidence type="ECO:0000259" key="9">
    <source>
        <dbReference type="PROSITE" id="PS50262"/>
    </source>
</evidence>
<keyword evidence="5 8" id="KW-0472">Membrane</keyword>
<dbReference type="Gene3D" id="1.20.1070.10">
    <property type="entry name" value="Rhodopsin 7-helix transmembrane proteins"/>
    <property type="match status" value="1"/>
</dbReference>
<comment type="subcellular location">
    <subcellularLocation>
        <location evidence="1">Membrane</location>
        <topology evidence="1">Multi-pass membrane protein</topology>
    </subcellularLocation>
</comment>
<evidence type="ECO:0000313" key="10">
    <source>
        <dbReference type="EMBL" id="VEL35481.1"/>
    </source>
</evidence>
<dbReference type="PROSITE" id="PS50262">
    <property type="entry name" value="G_PROTEIN_RECEP_F1_2"/>
    <property type="match status" value="1"/>
</dbReference>
<dbReference type="CDD" id="cd00637">
    <property type="entry name" value="7tm_classA_rhodopsin-like"/>
    <property type="match status" value="1"/>
</dbReference>
<keyword evidence="2 8" id="KW-0812">Transmembrane</keyword>
<feature type="transmembrane region" description="Helical" evidence="8">
    <location>
        <begin position="53"/>
        <end position="74"/>
    </location>
</feature>
<dbReference type="OrthoDB" id="9990906at2759"/>
<protein>
    <recommendedName>
        <fullName evidence="9">G-protein coupled receptors family 1 profile domain-containing protein</fullName>
    </recommendedName>
</protein>
<proteinExistence type="predicted"/>
<dbReference type="Proteomes" id="UP000784294">
    <property type="component" value="Unassembled WGS sequence"/>
</dbReference>
<dbReference type="InterPro" id="IPR000276">
    <property type="entry name" value="GPCR_Rhodpsn"/>
</dbReference>
<keyword evidence="11" id="KW-1185">Reference proteome</keyword>
<sequence length="377" mass="43258">MSPRLGDTSQTRPMMAKSVIHQDPFVLSPRVQLAHKLEPRDYSDLVGFYRAYITPWVFVVGLLGNISVLVTFGLESPGTRFSVYAMALATAHLVALIFNSLLDDFLGRGLLYLTHQRVAVKLDSFSDVGCKLMEYIPKVAYFAAAYILVVFSLDRLVTVHRPFQFYSIYHRRLAWLACLAIGLTSLVVNLPSLFVQRLVVDPISRTNFTCRMEEAHRLTNAVIGFHVFAIFTLPVGLVLLANLAIWRRLYQLRRRRRALMPAEPVHSRLEMARVSGHLALSTCFLLLYIPLVCLVLLRLYLTLSRVDRHDATALRIIDLSRLFSSLKDVTYAVNFFLYFAFLANFRKRFLRVFCLWPRQPKHETKQTVVQTLTSETR</sequence>
<evidence type="ECO:0000256" key="3">
    <source>
        <dbReference type="ARBA" id="ARBA00022989"/>
    </source>
</evidence>
<keyword evidence="7" id="KW-0807">Transducer</keyword>
<feature type="transmembrane region" description="Helical" evidence="8">
    <location>
        <begin position="329"/>
        <end position="345"/>
    </location>
</feature>
<comment type="caution">
    <text evidence="10">The sequence shown here is derived from an EMBL/GenBank/DDBJ whole genome shotgun (WGS) entry which is preliminary data.</text>
</comment>
<name>A0A3S5CTG1_9PLAT</name>
<dbReference type="SUPFAM" id="SSF81321">
    <property type="entry name" value="Family A G protein-coupled receptor-like"/>
    <property type="match status" value="1"/>
</dbReference>
<dbReference type="InterPro" id="IPR017452">
    <property type="entry name" value="GPCR_Rhodpsn_7TM"/>
</dbReference>
<feature type="transmembrane region" description="Helical" evidence="8">
    <location>
        <begin position="278"/>
        <end position="301"/>
    </location>
</feature>
<dbReference type="GO" id="GO:0004930">
    <property type="term" value="F:G protein-coupled receptor activity"/>
    <property type="evidence" value="ECO:0007669"/>
    <property type="project" value="UniProtKB-KW"/>
</dbReference>
<evidence type="ECO:0000256" key="8">
    <source>
        <dbReference type="SAM" id="Phobius"/>
    </source>
</evidence>